<dbReference type="AlphaFoldDB" id="A0A6G4W7H8"/>
<proteinExistence type="predicted"/>
<gene>
    <name evidence="2" type="ORF">G6N73_03215</name>
</gene>
<sequence>MTENIEIKPRGASAPLWTPWGIQRRSERDAQKIAIHRLVRQVEETHFQRPADDTSTRVEPQKR</sequence>
<dbReference type="RefSeq" id="WP_165023280.1">
    <property type="nucleotide sequence ID" value="NZ_JAAKZF010000002.1"/>
</dbReference>
<dbReference type="Proteomes" id="UP001642900">
    <property type="component" value="Unassembled WGS sequence"/>
</dbReference>
<accession>A0A6G4W7H8</accession>
<evidence type="ECO:0000256" key="1">
    <source>
        <dbReference type="SAM" id="MobiDB-lite"/>
    </source>
</evidence>
<comment type="caution">
    <text evidence="2">The sequence shown here is derived from an EMBL/GenBank/DDBJ whole genome shotgun (WGS) entry which is preliminary data.</text>
</comment>
<protein>
    <submittedName>
        <fullName evidence="2">Uncharacterized protein</fullName>
    </submittedName>
</protein>
<dbReference type="EMBL" id="JAAKZF010000002">
    <property type="protein sequence ID" value="NGO50196.1"/>
    <property type="molecule type" value="Genomic_DNA"/>
</dbReference>
<evidence type="ECO:0000313" key="2">
    <source>
        <dbReference type="EMBL" id="NGO50196.1"/>
    </source>
</evidence>
<feature type="region of interest" description="Disordered" evidence="1">
    <location>
        <begin position="43"/>
        <end position="63"/>
    </location>
</feature>
<organism evidence="2 3">
    <name type="scientific">Allomesorhizobium camelthorni</name>
    <dbReference type="NCBI Taxonomy" id="475069"/>
    <lineage>
        <taxon>Bacteria</taxon>
        <taxon>Pseudomonadati</taxon>
        <taxon>Pseudomonadota</taxon>
        <taxon>Alphaproteobacteria</taxon>
        <taxon>Hyphomicrobiales</taxon>
        <taxon>Phyllobacteriaceae</taxon>
        <taxon>Allomesorhizobium</taxon>
    </lineage>
</organism>
<name>A0A6G4W7H8_9HYPH</name>
<evidence type="ECO:0000313" key="3">
    <source>
        <dbReference type="Proteomes" id="UP001642900"/>
    </source>
</evidence>
<keyword evidence="3" id="KW-1185">Reference proteome</keyword>
<reference evidence="2 3" key="1">
    <citation type="submission" date="2020-02" db="EMBL/GenBank/DDBJ databases">
        <title>Genome sequence of strain CCNWXJ40-4.</title>
        <authorList>
            <person name="Gao J."/>
            <person name="Sun J."/>
        </authorList>
    </citation>
    <scope>NUCLEOTIDE SEQUENCE [LARGE SCALE GENOMIC DNA]</scope>
    <source>
        <strain evidence="2 3">CCNWXJ 40-4</strain>
    </source>
</reference>